<organism evidence="4 5">
    <name type="scientific">Callosobruchus maculatus</name>
    <name type="common">Southern cowpea weevil</name>
    <name type="synonym">Pulse bruchid</name>
    <dbReference type="NCBI Taxonomy" id="64391"/>
    <lineage>
        <taxon>Eukaryota</taxon>
        <taxon>Metazoa</taxon>
        <taxon>Ecdysozoa</taxon>
        <taxon>Arthropoda</taxon>
        <taxon>Hexapoda</taxon>
        <taxon>Insecta</taxon>
        <taxon>Pterygota</taxon>
        <taxon>Neoptera</taxon>
        <taxon>Endopterygota</taxon>
        <taxon>Coleoptera</taxon>
        <taxon>Polyphaga</taxon>
        <taxon>Cucujiformia</taxon>
        <taxon>Chrysomeloidea</taxon>
        <taxon>Chrysomelidae</taxon>
        <taxon>Bruchinae</taxon>
        <taxon>Bruchini</taxon>
        <taxon>Callosobruchus</taxon>
    </lineage>
</organism>
<dbReference type="EMBL" id="CAACVG010006825">
    <property type="protein sequence ID" value="VEN42006.1"/>
    <property type="molecule type" value="Genomic_DNA"/>
</dbReference>
<feature type="domain" description="Helitron helicase-like" evidence="2">
    <location>
        <begin position="775"/>
        <end position="897"/>
    </location>
</feature>
<reference evidence="4 5" key="1">
    <citation type="submission" date="2019-01" db="EMBL/GenBank/DDBJ databases">
        <authorList>
            <person name="Sayadi A."/>
        </authorList>
    </citation>
    <scope>NUCLEOTIDE SEQUENCE [LARGE SCALE GENOMIC DNA]</scope>
</reference>
<accession>A0A653C220</accession>
<evidence type="ECO:0000313" key="4">
    <source>
        <dbReference type="EMBL" id="VEN42006.1"/>
    </source>
</evidence>
<feature type="compositionally biased region" description="Basic and acidic residues" evidence="1">
    <location>
        <begin position="178"/>
        <end position="230"/>
    </location>
</feature>
<dbReference type="Pfam" id="PF20209">
    <property type="entry name" value="DUF6570"/>
    <property type="match status" value="1"/>
</dbReference>
<feature type="non-terminal residue" evidence="4">
    <location>
        <position position="897"/>
    </location>
</feature>
<evidence type="ECO:0000313" key="5">
    <source>
        <dbReference type="Proteomes" id="UP000410492"/>
    </source>
</evidence>
<protein>
    <submittedName>
        <fullName evidence="4">Uncharacterized protein</fullName>
    </submittedName>
</protein>
<dbReference type="Pfam" id="PF14214">
    <property type="entry name" value="Helitron_like_N"/>
    <property type="match status" value="1"/>
</dbReference>
<dbReference type="Proteomes" id="UP000410492">
    <property type="component" value="Unassembled WGS sequence"/>
</dbReference>
<name>A0A653C220_CALMS</name>
<evidence type="ECO:0000259" key="3">
    <source>
        <dbReference type="Pfam" id="PF20209"/>
    </source>
</evidence>
<dbReference type="AlphaFoldDB" id="A0A653C220"/>
<evidence type="ECO:0000259" key="2">
    <source>
        <dbReference type="Pfam" id="PF14214"/>
    </source>
</evidence>
<feature type="domain" description="DUF6570" evidence="3">
    <location>
        <begin position="351"/>
        <end position="479"/>
    </location>
</feature>
<gene>
    <name evidence="4" type="ORF">CALMAC_LOCUS5645</name>
</gene>
<feature type="region of interest" description="Disordered" evidence="1">
    <location>
        <begin position="1"/>
        <end position="230"/>
    </location>
</feature>
<evidence type="ECO:0000256" key="1">
    <source>
        <dbReference type="SAM" id="MobiDB-lite"/>
    </source>
</evidence>
<feature type="compositionally biased region" description="Basic and acidic residues" evidence="1">
    <location>
        <begin position="1"/>
        <end position="172"/>
    </location>
</feature>
<sequence>MNTERLKERGIKLKNRERGKKMNTERLKERGIKLKNRERGKKMNTERLKERGIKLKNRERGKKMNTERLKERGIKLKNRERGKKMNTEKLKERDKVEKQRKREDEEYKKTERERDKVEKRRKREDEEYRELKRQRDKIEKHRKREDEEYREIERESDKIEKRLKREEKEHRELKRQRDKIEKHRKREDEKYRETERERDKVEKQIKRSDKSFREAERAKDRLTKEKVRHTEQGLAQKRLIDKRNKTELRNNELYRYREQYVNTLQRQEPNKYAAAKLSFIRSLSDLPTFVCSCCEGLFFRNYVVSFNKGALKTYHRINESSPHLLNFIEKISNTLSEYVCKTCHKHIQNFQIPKLSTSNGLKFVDVPSCITDLTDLEERMVSPYINFMQIRPLKPYAIHPQLSLKGSIVNIAVDVQDMLKVLPRSFSDMNVIQVKLKRHVEHKSDYMFESIRPAYVCKALKHLLNTPLYKKYDIKVDQTFFNQHELNLDASLAFIVNQEDVEQESHENQDKNAIVICVDNKHLPENIESGSGSIHGLVLDRQLSDISASETKTLFEGMNLEDTDIERELAEIEIPSCSKDIIQPLIVDDDSMSSAHTVPKSMSIEYDSDLERALAEIEIPLDIEEDVKSTSDVESDGEKVPDDEVLVMDRNKEISDISKIQVIAPGQGKAPVPWHIVDDIDELSFPRIFGGHGFDLKEYKISYSERCKSEARRRDRRSCRPTRLLYMAKQKLEKACLSSINICLRKINRTEKLTAREARNKELINDIMRYDAGYKVLNQVRSSPSYWESKKKHLLAMIRQLGTPTFFLTISSAEKLWPELMQGIHGIVHNRKLSMEEALKMSDNEKCELIKLDPVTCARYFDHRVRKLTEYIRSDGGPFDEYKVQDCYESVEFQARG</sequence>
<dbReference type="InterPro" id="IPR025476">
    <property type="entry name" value="Helitron_helicase-like"/>
</dbReference>
<dbReference type="OrthoDB" id="6782294at2759"/>
<proteinExistence type="predicted"/>
<keyword evidence="5" id="KW-1185">Reference proteome</keyword>
<dbReference type="InterPro" id="IPR046700">
    <property type="entry name" value="DUF6570"/>
</dbReference>